<keyword evidence="3" id="KW-1185">Reference proteome</keyword>
<dbReference type="RefSeq" id="WP_239722553.1">
    <property type="nucleotide sequence ID" value="NZ_CP092423.2"/>
</dbReference>
<dbReference type="Proteomes" id="UP001055171">
    <property type="component" value="Chromosome"/>
</dbReference>
<evidence type="ECO:0008006" key="4">
    <source>
        <dbReference type="Google" id="ProtNLM"/>
    </source>
</evidence>
<evidence type="ECO:0000256" key="1">
    <source>
        <dbReference type="SAM" id="MobiDB-lite"/>
    </source>
</evidence>
<name>A0ABY3UWE6_MYCLN</name>
<evidence type="ECO:0000313" key="2">
    <source>
        <dbReference type="EMBL" id="ULP43916.1"/>
    </source>
</evidence>
<dbReference type="SUPFAM" id="SSF140453">
    <property type="entry name" value="EsxAB dimer-like"/>
    <property type="match status" value="1"/>
</dbReference>
<dbReference type="InterPro" id="IPR036689">
    <property type="entry name" value="ESAT-6-like_sf"/>
</dbReference>
<feature type="compositionally biased region" description="Gly residues" evidence="1">
    <location>
        <begin position="218"/>
        <end position="240"/>
    </location>
</feature>
<feature type="region of interest" description="Disordered" evidence="1">
    <location>
        <begin position="187"/>
        <end position="259"/>
    </location>
</feature>
<reference evidence="2" key="1">
    <citation type="submission" date="2022-08" db="EMBL/GenBank/DDBJ databases">
        <title>Complete genome sequence of 14 non-tuberculosis mycobacteria type-strains.</title>
        <authorList>
            <person name="Igarashi Y."/>
            <person name="Osugi A."/>
            <person name="Mitarai S."/>
        </authorList>
    </citation>
    <scope>NUCLEOTIDE SEQUENCE</scope>
    <source>
        <strain evidence="2">ATCC 51985</strain>
    </source>
</reference>
<organism evidence="2 3">
    <name type="scientific">Mycobacterium lentiflavum</name>
    <dbReference type="NCBI Taxonomy" id="141349"/>
    <lineage>
        <taxon>Bacteria</taxon>
        <taxon>Bacillati</taxon>
        <taxon>Actinomycetota</taxon>
        <taxon>Actinomycetes</taxon>
        <taxon>Mycobacteriales</taxon>
        <taxon>Mycobacteriaceae</taxon>
        <taxon>Mycobacterium</taxon>
        <taxon>Mycobacterium simiae complex</taxon>
    </lineage>
</organism>
<proteinExistence type="predicted"/>
<dbReference type="EMBL" id="CP092423">
    <property type="protein sequence ID" value="ULP43916.1"/>
    <property type="molecule type" value="Genomic_DNA"/>
</dbReference>
<accession>A0ABY3UWE6</accession>
<gene>
    <name evidence="2" type="ORF">MJO58_08240</name>
</gene>
<protein>
    <recommendedName>
        <fullName evidence="4">Transmembrane protein</fullName>
    </recommendedName>
</protein>
<evidence type="ECO:0000313" key="3">
    <source>
        <dbReference type="Proteomes" id="UP001055171"/>
    </source>
</evidence>
<sequence>MGVPSLSEIQAWDVAHLEGAARDWSATAEHWESSFSSIHRASVSPGGTVWEGVAAEAAQERAFADLVKVRGLADVLHESAAIARRGADTLDSAKRSVLDAVEEASSAGYLVGEDLSVTPPRASVAAQAQAQVYAADIQQRAAQLVAHDQAIAAKITTASAPLNGVAFAEPPASPVARALGAGFKLDHEWDPYTDQPAHGPFEPVQPGPTPFDPKTGTVQGGGGPVGKGGSGTGGKGGSGGAEPPKGGPTEQSPGPSVADQAKKIGEDVGKNVSKGSRLNTLIDRLNQLHIASQQQAAEAADVAAAAAWGKTAGIVDGPNGSKLVLPVVPSVREAIMVAPDGTLSVFRGDLFQFLPK</sequence>